<name>A0A660S9L3_UNCT6</name>
<dbReference type="InterPro" id="IPR003783">
    <property type="entry name" value="Regulatory_RecX"/>
</dbReference>
<dbReference type="InterPro" id="IPR053925">
    <property type="entry name" value="RecX_HTH_3rd"/>
</dbReference>
<protein>
    <recommendedName>
        <fullName evidence="3 5">Regulatory protein RecX</fullName>
    </recommendedName>
</protein>
<feature type="domain" description="RecX first three-helical" evidence="8">
    <location>
        <begin position="14"/>
        <end position="52"/>
    </location>
</feature>
<evidence type="ECO:0000256" key="1">
    <source>
        <dbReference type="ARBA" id="ARBA00004496"/>
    </source>
</evidence>
<keyword evidence="4 5" id="KW-0963">Cytoplasm</keyword>
<dbReference type="HAMAP" id="MF_01114">
    <property type="entry name" value="RecX"/>
    <property type="match status" value="1"/>
</dbReference>
<comment type="caution">
    <text evidence="9">The sequence shown here is derived from an EMBL/GenBank/DDBJ whole genome shotgun (WGS) entry which is preliminary data.</text>
</comment>
<evidence type="ECO:0000259" key="7">
    <source>
        <dbReference type="Pfam" id="PF21981"/>
    </source>
</evidence>
<dbReference type="Gene3D" id="1.10.10.10">
    <property type="entry name" value="Winged helix-like DNA-binding domain superfamily/Winged helix DNA-binding domain"/>
    <property type="match status" value="3"/>
</dbReference>
<dbReference type="PANTHER" id="PTHR33602">
    <property type="entry name" value="REGULATORY PROTEIN RECX FAMILY PROTEIN"/>
    <property type="match status" value="1"/>
</dbReference>
<dbReference type="Pfam" id="PF21981">
    <property type="entry name" value="RecX_HTH3"/>
    <property type="match status" value="1"/>
</dbReference>
<reference evidence="9 10" key="1">
    <citation type="submission" date="2018-06" db="EMBL/GenBank/DDBJ databases">
        <title>Extensive metabolic versatility and redundancy in microbially diverse, dynamic hydrothermal sediments.</title>
        <authorList>
            <person name="Dombrowski N."/>
            <person name="Teske A."/>
            <person name="Baker B.J."/>
        </authorList>
    </citation>
    <scope>NUCLEOTIDE SEQUENCE [LARGE SCALE GENOMIC DNA]</scope>
    <source>
        <strain evidence="9">B35_G9</strain>
    </source>
</reference>
<feature type="domain" description="RecX third three-helical" evidence="7">
    <location>
        <begin position="106"/>
        <end position="144"/>
    </location>
</feature>
<dbReference type="Pfam" id="PF02631">
    <property type="entry name" value="RecX_HTH2"/>
    <property type="match status" value="1"/>
</dbReference>
<comment type="subcellular location">
    <subcellularLocation>
        <location evidence="1 5">Cytoplasm</location>
    </subcellularLocation>
</comment>
<evidence type="ECO:0000256" key="2">
    <source>
        <dbReference type="ARBA" id="ARBA00009695"/>
    </source>
</evidence>
<evidence type="ECO:0000256" key="5">
    <source>
        <dbReference type="HAMAP-Rule" id="MF_01114"/>
    </source>
</evidence>
<dbReference type="GO" id="GO:0005737">
    <property type="term" value="C:cytoplasm"/>
    <property type="evidence" value="ECO:0007669"/>
    <property type="project" value="UniProtKB-SubCell"/>
</dbReference>
<accession>A0A660S9L3</accession>
<comment type="function">
    <text evidence="5">Modulates RecA activity.</text>
</comment>
<evidence type="ECO:0000313" key="10">
    <source>
        <dbReference type="Proteomes" id="UP000282321"/>
    </source>
</evidence>
<sequence>MKSDDDIKGRLKSALSYCYKILNYKPYTEFEIAQKIGKKFGDDVVDQTLEKLKKARLVDDRLYVKLWVNSRINSHPEGIIVMKYKLKQKGIPNSIVEEYFSLNEIDEKEMIRSVIEKKLKHYNGDKNKMYKYLLGRGFNSENISLILKDF</sequence>
<dbReference type="EMBL" id="QNBC01000018">
    <property type="protein sequence ID" value="RKX67535.1"/>
    <property type="molecule type" value="Genomic_DNA"/>
</dbReference>
<gene>
    <name evidence="5" type="primary">recX</name>
    <name evidence="9" type="ORF">DRP44_02220</name>
</gene>
<evidence type="ECO:0000259" key="6">
    <source>
        <dbReference type="Pfam" id="PF02631"/>
    </source>
</evidence>
<dbReference type="Pfam" id="PF21982">
    <property type="entry name" value="RecX_HTH1"/>
    <property type="match status" value="1"/>
</dbReference>
<dbReference type="InterPro" id="IPR036388">
    <property type="entry name" value="WH-like_DNA-bd_sf"/>
</dbReference>
<comment type="similarity">
    <text evidence="2 5">Belongs to the RecX family.</text>
</comment>
<evidence type="ECO:0000313" key="9">
    <source>
        <dbReference type="EMBL" id="RKX67535.1"/>
    </source>
</evidence>
<dbReference type="InterPro" id="IPR053924">
    <property type="entry name" value="RecX_HTH_2nd"/>
</dbReference>
<dbReference type="PANTHER" id="PTHR33602:SF1">
    <property type="entry name" value="REGULATORY PROTEIN RECX FAMILY PROTEIN"/>
    <property type="match status" value="1"/>
</dbReference>
<dbReference type="GO" id="GO:0006282">
    <property type="term" value="P:regulation of DNA repair"/>
    <property type="evidence" value="ECO:0007669"/>
    <property type="project" value="UniProtKB-UniRule"/>
</dbReference>
<dbReference type="InterPro" id="IPR053926">
    <property type="entry name" value="RecX_HTH_1st"/>
</dbReference>
<feature type="domain" description="RecX second three-helical" evidence="6">
    <location>
        <begin position="59"/>
        <end position="98"/>
    </location>
</feature>
<organism evidence="9 10">
    <name type="scientific">candidate division TA06 bacterium</name>
    <dbReference type="NCBI Taxonomy" id="2250710"/>
    <lineage>
        <taxon>Bacteria</taxon>
        <taxon>Bacteria division TA06</taxon>
    </lineage>
</organism>
<evidence type="ECO:0000256" key="3">
    <source>
        <dbReference type="ARBA" id="ARBA00018111"/>
    </source>
</evidence>
<evidence type="ECO:0000259" key="8">
    <source>
        <dbReference type="Pfam" id="PF21982"/>
    </source>
</evidence>
<evidence type="ECO:0000256" key="4">
    <source>
        <dbReference type="ARBA" id="ARBA00022490"/>
    </source>
</evidence>
<dbReference type="Proteomes" id="UP000282321">
    <property type="component" value="Unassembled WGS sequence"/>
</dbReference>
<dbReference type="AlphaFoldDB" id="A0A660S9L3"/>
<proteinExistence type="inferred from homology"/>